<dbReference type="AlphaFoldDB" id="A0AAE1DE23"/>
<evidence type="ECO:0000259" key="6">
    <source>
        <dbReference type="Pfam" id="PF00151"/>
    </source>
</evidence>
<dbReference type="InterPro" id="IPR002331">
    <property type="entry name" value="Lipase_panc"/>
</dbReference>
<organism evidence="7 8">
    <name type="scientific">Elysia crispata</name>
    <name type="common">lettuce slug</name>
    <dbReference type="NCBI Taxonomy" id="231223"/>
    <lineage>
        <taxon>Eukaryota</taxon>
        <taxon>Metazoa</taxon>
        <taxon>Spiralia</taxon>
        <taxon>Lophotrochozoa</taxon>
        <taxon>Mollusca</taxon>
        <taxon>Gastropoda</taxon>
        <taxon>Heterobranchia</taxon>
        <taxon>Euthyneura</taxon>
        <taxon>Panpulmonata</taxon>
        <taxon>Sacoglossa</taxon>
        <taxon>Placobranchoidea</taxon>
        <taxon>Plakobranchidae</taxon>
        <taxon>Elysia</taxon>
    </lineage>
</organism>
<dbReference type="GO" id="GO:0004806">
    <property type="term" value="F:triacylglycerol lipase activity"/>
    <property type="evidence" value="ECO:0007669"/>
    <property type="project" value="InterPro"/>
</dbReference>
<dbReference type="GO" id="GO:0016042">
    <property type="term" value="P:lipid catabolic process"/>
    <property type="evidence" value="ECO:0007669"/>
    <property type="project" value="TreeGrafter"/>
</dbReference>
<keyword evidence="3" id="KW-0964">Secreted</keyword>
<keyword evidence="4" id="KW-1015">Disulfide bond</keyword>
<dbReference type="SUPFAM" id="SSF53474">
    <property type="entry name" value="alpha/beta-Hydrolases"/>
    <property type="match status" value="1"/>
</dbReference>
<evidence type="ECO:0000313" key="8">
    <source>
        <dbReference type="Proteomes" id="UP001283361"/>
    </source>
</evidence>
<dbReference type="InterPro" id="IPR013818">
    <property type="entry name" value="Lipase"/>
</dbReference>
<name>A0AAE1DE23_9GAST</name>
<dbReference type="PANTHER" id="PTHR11610">
    <property type="entry name" value="LIPASE"/>
    <property type="match status" value="1"/>
</dbReference>
<evidence type="ECO:0000256" key="1">
    <source>
        <dbReference type="ARBA" id="ARBA00004613"/>
    </source>
</evidence>
<dbReference type="GO" id="GO:0005615">
    <property type="term" value="C:extracellular space"/>
    <property type="evidence" value="ECO:0007669"/>
    <property type="project" value="TreeGrafter"/>
</dbReference>
<sequence length="550" mass="60843">MSITRILSKDLRSFQRFPVQTFRGATDLRMIGWFSSVSDLAHPEISTMAIEMTFTVLLNLAAMTAVSLVSGKEVCYPVVGCFNNDAPFNNADHALPSNPLELGTKFHLYTWEKTEVPTSLVYTQPVSITKSNFRSDRPTKVIIHGLNNSERSQWIIDMRRAFLKQGDYNVIVVHWHKGARLSSYPEASANVRMVATQIKVLLKLLQRIAGLQLEDVHLIGHSLGAHVSGYAGTLLGDKIGRITGLDPAEPNFQHIPFVIRLDPADAQFVDVIHTDGRDFANTVGFGLAQQSGHIDFYVNGGANQKGCEDGFKGLIGGIIKSLRGQTDISLLSSAGKGLACSHGRAHAIFIESINSNCRFKSFPCEDYETFLRGECYGCSSSGCSEAGFHADDHPTAKGKHYLMTYAKGPFCGEAYYNLVIKMKPGQSRLKGNIYLELRNKTGSRSRKISLMGRSMVELGHKDILMPIVLDKSLQELGRDDLLLELTYKEVADMSNWWGLSRHVLYIEAVKLKEVATGQSLASRKQMRGLSVHVENVFTLKRQIPKGSISG</sequence>
<reference evidence="7" key="1">
    <citation type="journal article" date="2023" name="G3 (Bethesda)">
        <title>A reference genome for the long-term kleptoplast-retaining sea slug Elysia crispata morphotype clarki.</title>
        <authorList>
            <person name="Eastman K.E."/>
            <person name="Pendleton A.L."/>
            <person name="Shaikh M.A."/>
            <person name="Suttiyut T."/>
            <person name="Ogas R."/>
            <person name="Tomko P."/>
            <person name="Gavelis G."/>
            <person name="Widhalm J.R."/>
            <person name="Wisecaver J.H."/>
        </authorList>
    </citation>
    <scope>NUCLEOTIDE SEQUENCE</scope>
    <source>
        <strain evidence="7">ECLA1</strain>
    </source>
</reference>
<evidence type="ECO:0000256" key="3">
    <source>
        <dbReference type="ARBA" id="ARBA00022525"/>
    </source>
</evidence>
<evidence type="ECO:0000256" key="4">
    <source>
        <dbReference type="ARBA" id="ARBA00023157"/>
    </source>
</evidence>
<feature type="domain" description="Lipase" evidence="6">
    <location>
        <begin position="72"/>
        <end position="410"/>
    </location>
</feature>
<dbReference type="PRINTS" id="PR00823">
    <property type="entry name" value="PANCLIPASE"/>
</dbReference>
<dbReference type="PRINTS" id="PR00821">
    <property type="entry name" value="TAGLIPASE"/>
</dbReference>
<dbReference type="PANTHER" id="PTHR11610:SF173">
    <property type="entry name" value="LIPASE DOMAIN-CONTAINING PROTEIN-RELATED"/>
    <property type="match status" value="1"/>
</dbReference>
<comment type="subcellular location">
    <subcellularLocation>
        <location evidence="1">Secreted</location>
    </subcellularLocation>
</comment>
<evidence type="ECO:0000256" key="5">
    <source>
        <dbReference type="RuleBase" id="RU004262"/>
    </source>
</evidence>
<proteinExistence type="inferred from homology"/>
<dbReference type="InterPro" id="IPR029058">
    <property type="entry name" value="AB_hydrolase_fold"/>
</dbReference>
<dbReference type="EMBL" id="JAWDGP010004170">
    <property type="protein sequence ID" value="KAK3767072.1"/>
    <property type="molecule type" value="Genomic_DNA"/>
</dbReference>
<evidence type="ECO:0000256" key="2">
    <source>
        <dbReference type="ARBA" id="ARBA00010701"/>
    </source>
</evidence>
<dbReference type="CDD" id="cd00707">
    <property type="entry name" value="Pancreat_lipase_like"/>
    <property type="match status" value="1"/>
</dbReference>
<keyword evidence="8" id="KW-1185">Reference proteome</keyword>
<comment type="caution">
    <text evidence="7">The sequence shown here is derived from an EMBL/GenBank/DDBJ whole genome shotgun (WGS) entry which is preliminary data.</text>
</comment>
<accession>A0AAE1DE23</accession>
<dbReference type="Gene3D" id="3.40.50.1820">
    <property type="entry name" value="alpha/beta hydrolase"/>
    <property type="match status" value="1"/>
</dbReference>
<gene>
    <name evidence="7" type="ORF">RRG08_017947</name>
</gene>
<dbReference type="InterPro" id="IPR000734">
    <property type="entry name" value="TAG_lipase"/>
</dbReference>
<dbReference type="Proteomes" id="UP001283361">
    <property type="component" value="Unassembled WGS sequence"/>
</dbReference>
<comment type="similarity">
    <text evidence="2 5">Belongs to the AB hydrolase superfamily. Lipase family.</text>
</comment>
<dbReference type="InterPro" id="IPR033906">
    <property type="entry name" value="Lipase_N"/>
</dbReference>
<dbReference type="Pfam" id="PF00151">
    <property type="entry name" value="Lipase"/>
    <property type="match status" value="1"/>
</dbReference>
<protein>
    <recommendedName>
        <fullName evidence="6">Lipase domain-containing protein</fullName>
    </recommendedName>
</protein>
<evidence type="ECO:0000313" key="7">
    <source>
        <dbReference type="EMBL" id="KAK3767072.1"/>
    </source>
</evidence>